<accession>A0A834IWV6</accession>
<feature type="region of interest" description="Disordered" evidence="1">
    <location>
        <begin position="50"/>
        <end position="69"/>
    </location>
</feature>
<gene>
    <name evidence="2" type="ORF">GWI33_000218</name>
</gene>
<evidence type="ECO:0000313" key="2">
    <source>
        <dbReference type="EMBL" id="KAF7287870.1"/>
    </source>
</evidence>
<dbReference type="AlphaFoldDB" id="A0A834IWV6"/>
<proteinExistence type="predicted"/>
<feature type="compositionally biased region" description="Polar residues" evidence="1">
    <location>
        <begin position="50"/>
        <end position="59"/>
    </location>
</feature>
<keyword evidence="3" id="KW-1185">Reference proteome</keyword>
<dbReference type="EMBL" id="JAACXV010000002">
    <property type="protein sequence ID" value="KAF7287870.1"/>
    <property type="molecule type" value="Genomic_DNA"/>
</dbReference>
<evidence type="ECO:0000313" key="3">
    <source>
        <dbReference type="Proteomes" id="UP000625711"/>
    </source>
</evidence>
<protein>
    <submittedName>
        <fullName evidence="2">Uncharacterized protein</fullName>
    </submittedName>
</protein>
<dbReference type="Proteomes" id="UP000625711">
    <property type="component" value="Unassembled WGS sequence"/>
</dbReference>
<sequence length="69" mass="7621">MLKPSPESKLPQRLSDPCDSSLLFLIAIKRSNKRIVCCSVRANSHNDIRLSAQSKTPEQNELLKKGTGA</sequence>
<organism evidence="2 3">
    <name type="scientific">Rhynchophorus ferrugineus</name>
    <name type="common">Red palm weevil</name>
    <name type="synonym">Curculio ferrugineus</name>
    <dbReference type="NCBI Taxonomy" id="354439"/>
    <lineage>
        <taxon>Eukaryota</taxon>
        <taxon>Metazoa</taxon>
        <taxon>Ecdysozoa</taxon>
        <taxon>Arthropoda</taxon>
        <taxon>Hexapoda</taxon>
        <taxon>Insecta</taxon>
        <taxon>Pterygota</taxon>
        <taxon>Neoptera</taxon>
        <taxon>Endopterygota</taxon>
        <taxon>Coleoptera</taxon>
        <taxon>Polyphaga</taxon>
        <taxon>Cucujiformia</taxon>
        <taxon>Curculionidae</taxon>
        <taxon>Dryophthorinae</taxon>
        <taxon>Rhynchophorus</taxon>
    </lineage>
</organism>
<name>A0A834IWV6_RHYFE</name>
<evidence type="ECO:0000256" key="1">
    <source>
        <dbReference type="SAM" id="MobiDB-lite"/>
    </source>
</evidence>
<reference evidence="2" key="1">
    <citation type="submission" date="2020-08" db="EMBL/GenBank/DDBJ databases">
        <title>Genome sequencing and assembly of the red palm weevil Rhynchophorus ferrugineus.</title>
        <authorList>
            <person name="Dias G.B."/>
            <person name="Bergman C.M."/>
            <person name="Manee M."/>
        </authorList>
    </citation>
    <scope>NUCLEOTIDE SEQUENCE</scope>
    <source>
        <strain evidence="2">AA-2017</strain>
        <tissue evidence="2">Whole larva</tissue>
    </source>
</reference>
<comment type="caution">
    <text evidence="2">The sequence shown here is derived from an EMBL/GenBank/DDBJ whole genome shotgun (WGS) entry which is preliminary data.</text>
</comment>